<proteinExistence type="inferred from homology"/>
<keyword evidence="3 6" id="KW-0862">Zinc</keyword>
<dbReference type="Proteomes" id="UP001374535">
    <property type="component" value="Chromosome 2"/>
</dbReference>
<comment type="catalytic activity">
    <reaction evidence="5 7">
        <text>hydrogencarbonate + H(+) = CO2 + H2O</text>
        <dbReference type="Rhea" id="RHEA:10748"/>
        <dbReference type="ChEBI" id="CHEBI:15377"/>
        <dbReference type="ChEBI" id="CHEBI:15378"/>
        <dbReference type="ChEBI" id="CHEBI:16526"/>
        <dbReference type="ChEBI" id="CHEBI:17544"/>
        <dbReference type="EC" id="4.2.1.1"/>
    </reaction>
</comment>
<evidence type="ECO:0000313" key="10">
    <source>
        <dbReference type="Proteomes" id="UP001374535"/>
    </source>
</evidence>
<comment type="similarity">
    <text evidence="1 7">Belongs to the beta-class carbonic anhydrase family.</text>
</comment>
<dbReference type="Gene3D" id="3.40.1050.10">
    <property type="entry name" value="Carbonic anhydrase"/>
    <property type="match status" value="2"/>
</dbReference>
<gene>
    <name evidence="9" type="ORF">V8G54_005419</name>
</gene>
<evidence type="ECO:0000256" key="2">
    <source>
        <dbReference type="ARBA" id="ARBA00012925"/>
    </source>
</evidence>
<dbReference type="EC" id="4.2.1.1" evidence="2 7"/>
<keyword evidence="6" id="KW-0479">Metal-binding</keyword>
<evidence type="ECO:0000256" key="3">
    <source>
        <dbReference type="ARBA" id="ARBA00022833"/>
    </source>
</evidence>
<feature type="binding site" evidence="6">
    <location>
        <position position="90"/>
    </location>
    <ligand>
        <name>Zn(2+)</name>
        <dbReference type="ChEBI" id="CHEBI:29105"/>
    </ligand>
</feature>
<keyword evidence="4 7" id="KW-0456">Lyase</keyword>
<protein>
    <recommendedName>
        <fullName evidence="2 7">Carbonic anhydrase</fullName>
        <ecNumber evidence="2 7">4.2.1.1</ecNumber>
    </recommendedName>
    <alternativeName>
        <fullName evidence="7">Carbonate dehydratase</fullName>
    </alternativeName>
</protein>
<sequence>MTLFGICRSEEITMAKQTSEVAIEELKKLLREEEFKVEEVIAELQKHDEPALQRIILGFTYFKINNFDKNPDLYNKLANGQSPQYLVFACSDSRVSPTTILHFQPGEAFMVRNIANMVPPFNQLRHSGVGAAIEYAITALKESQHIQDQPYGFTGTKHSGHWPQSLWWNPKAYESSRRCDFIDDWVKIGLPAKLAVLKEYEGYDFKDQCKFCEKESVNNSLVNLRTYPYVERGIRNKTIRLLGGYYDFVKGEFKLWKHVTHVTEPITIPLSNHQ</sequence>
<dbReference type="AlphaFoldDB" id="A0AAQ3P0E8"/>
<feature type="coiled-coil region" evidence="8">
    <location>
        <begin position="12"/>
        <end position="43"/>
    </location>
</feature>
<evidence type="ECO:0000256" key="8">
    <source>
        <dbReference type="SAM" id="Coils"/>
    </source>
</evidence>
<dbReference type="InterPro" id="IPR036874">
    <property type="entry name" value="Carbonic_anhydrase_sf"/>
</dbReference>
<dbReference type="GO" id="GO:0015976">
    <property type="term" value="P:carbon utilization"/>
    <property type="evidence" value="ECO:0007669"/>
    <property type="project" value="InterPro"/>
</dbReference>
<dbReference type="InterPro" id="IPR001765">
    <property type="entry name" value="Carbonic_anhydrase"/>
</dbReference>
<dbReference type="GO" id="GO:0008270">
    <property type="term" value="F:zinc ion binding"/>
    <property type="evidence" value="ECO:0007669"/>
    <property type="project" value="UniProtKB-UniRule"/>
</dbReference>
<keyword evidence="8" id="KW-0175">Coiled coil</keyword>
<dbReference type="PANTHER" id="PTHR11002">
    <property type="entry name" value="CARBONIC ANHYDRASE"/>
    <property type="match status" value="1"/>
</dbReference>
<evidence type="ECO:0000256" key="7">
    <source>
        <dbReference type="RuleBase" id="RU003956"/>
    </source>
</evidence>
<keyword evidence="10" id="KW-1185">Reference proteome</keyword>
<reference evidence="9 10" key="1">
    <citation type="journal article" date="2023" name="Life. Sci Alliance">
        <title>Evolutionary insights into 3D genome organization and epigenetic landscape of Vigna mungo.</title>
        <authorList>
            <person name="Junaid A."/>
            <person name="Singh B."/>
            <person name="Bhatia S."/>
        </authorList>
    </citation>
    <scope>NUCLEOTIDE SEQUENCE [LARGE SCALE GENOMIC DNA]</scope>
    <source>
        <strain evidence="9">Urdbean</strain>
    </source>
</reference>
<comment type="function">
    <text evidence="7">Reversible hydration of carbon dioxide.</text>
</comment>
<organism evidence="9 10">
    <name type="scientific">Vigna mungo</name>
    <name type="common">Black gram</name>
    <name type="synonym">Phaseolus mungo</name>
    <dbReference type="NCBI Taxonomy" id="3915"/>
    <lineage>
        <taxon>Eukaryota</taxon>
        <taxon>Viridiplantae</taxon>
        <taxon>Streptophyta</taxon>
        <taxon>Embryophyta</taxon>
        <taxon>Tracheophyta</taxon>
        <taxon>Spermatophyta</taxon>
        <taxon>Magnoliopsida</taxon>
        <taxon>eudicotyledons</taxon>
        <taxon>Gunneridae</taxon>
        <taxon>Pentapetalae</taxon>
        <taxon>rosids</taxon>
        <taxon>fabids</taxon>
        <taxon>Fabales</taxon>
        <taxon>Fabaceae</taxon>
        <taxon>Papilionoideae</taxon>
        <taxon>50 kb inversion clade</taxon>
        <taxon>NPAAA clade</taxon>
        <taxon>indigoferoid/millettioid clade</taxon>
        <taxon>Phaseoleae</taxon>
        <taxon>Vigna</taxon>
    </lineage>
</organism>
<dbReference type="EMBL" id="CP144699">
    <property type="protein sequence ID" value="WVZ18097.1"/>
    <property type="molecule type" value="Genomic_DNA"/>
</dbReference>
<comment type="cofactor">
    <cofactor evidence="6">
        <name>Zn(2+)</name>
        <dbReference type="ChEBI" id="CHEBI:29105"/>
    </cofactor>
    <text evidence="6">Binds 1 zinc ion per subunit.</text>
</comment>
<accession>A0AAQ3P0E8</accession>
<dbReference type="CDD" id="cd22249">
    <property type="entry name" value="UDM1_RNF168_RNF169-like"/>
    <property type="match status" value="1"/>
</dbReference>
<dbReference type="PROSITE" id="PS00704">
    <property type="entry name" value="PROK_CO2_ANHYDRASE_1"/>
    <property type="match status" value="1"/>
</dbReference>
<dbReference type="Pfam" id="PF00484">
    <property type="entry name" value="Pro_CA"/>
    <property type="match status" value="2"/>
</dbReference>
<dbReference type="SUPFAM" id="SSF53056">
    <property type="entry name" value="beta-carbonic anhydrase, cab"/>
    <property type="match status" value="2"/>
</dbReference>
<dbReference type="SMART" id="SM00947">
    <property type="entry name" value="Pro_CA"/>
    <property type="match status" value="1"/>
</dbReference>
<dbReference type="GO" id="GO:0004089">
    <property type="term" value="F:carbonate dehydratase activity"/>
    <property type="evidence" value="ECO:0007669"/>
    <property type="project" value="UniProtKB-UniRule"/>
</dbReference>
<dbReference type="PANTHER" id="PTHR11002:SF45">
    <property type="entry name" value="CARBONIC ANHYDRASE"/>
    <property type="match status" value="1"/>
</dbReference>
<evidence type="ECO:0000256" key="1">
    <source>
        <dbReference type="ARBA" id="ARBA00006217"/>
    </source>
</evidence>
<evidence type="ECO:0000256" key="4">
    <source>
        <dbReference type="ARBA" id="ARBA00023239"/>
    </source>
</evidence>
<feature type="binding site" evidence="6">
    <location>
        <position position="92"/>
    </location>
    <ligand>
        <name>Zn(2+)</name>
        <dbReference type="ChEBI" id="CHEBI:29105"/>
    </ligand>
</feature>
<evidence type="ECO:0000256" key="6">
    <source>
        <dbReference type="PIRSR" id="PIRSR601765-1"/>
    </source>
</evidence>
<evidence type="ECO:0000313" key="9">
    <source>
        <dbReference type="EMBL" id="WVZ18097.1"/>
    </source>
</evidence>
<evidence type="ECO:0000256" key="5">
    <source>
        <dbReference type="ARBA" id="ARBA00048348"/>
    </source>
</evidence>
<name>A0AAQ3P0E8_VIGMU</name>
<dbReference type="InterPro" id="IPR015892">
    <property type="entry name" value="Carbonic_anhydrase_CS"/>
</dbReference>